<dbReference type="Gene3D" id="2.60.450.10">
    <property type="entry name" value="Lipopolysaccharide (LPS) transport protein A like domain"/>
    <property type="match status" value="3"/>
</dbReference>
<evidence type="ECO:0000259" key="3">
    <source>
        <dbReference type="Pfam" id="PF13100"/>
    </source>
</evidence>
<gene>
    <name evidence="4" type="ORF">SAMN05444411_102402</name>
</gene>
<evidence type="ECO:0000256" key="1">
    <source>
        <dbReference type="ARBA" id="ARBA00023237"/>
    </source>
</evidence>
<dbReference type="Proteomes" id="UP000199595">
    <property type="component" value="Unassembled WGS sequence"/>
</dbReference>
<dbReference type="PANTHER" id="PTHR30189">
    <property type="entry name" value="LPS-ASSEMBLY PROTEIN"/>
    <property type="match status" value="1"/>
</dbReference>
<protein>
    <submittedName>
        <fullName evidence="4">OstA-like protein</fullName>
    </submittedName>
</protein>
<sequence>MKKLLLLVLIITSSITYSQTRRIKILQADNTFTLPEYPGATISLGNVFVEHQGATIRCDKAYIYQEKQLIKAMGNVIVNQGDTIHQYSKYTDYDAINQIATSWGDVLLKDELMELETDTLKFDRVTQKLYYQTGGKIKDTANVLTSRIGTYHLQSNKFEALKNVVVVNRDSSELNSNNLNYYTNTGIADLFGPSTIVNKDNNIYTENGRYNSKTHIAHFIKNSIIKYNDRTIKGDSLYYNKTKGFASATGNIKLTDSLNKSVIKGGYAEMFRLKDSVFIEDKAVAISKMENDSIYIHGEKLMVTGKAEERIIKAFYKVKIFKSDLQGKCDSLISNEKTGLTELFNKPVMWAQGNQITGDTIHLISNNKTEKLDSLKIINNGFMIQKDSAGFSQLKGKNMYGKFEENKLKSLDVVGNSEVIFYGRDDAYKLLGITKMQSSKNIFITFDKNEINTIDFNVKPEGNTYPPSQFPEDYAKFPGFIWREHERPKTKDEIFIHDKVITAEENITSKKETVKAPIKKELLPKPKGEKKDFKPKKN</sequence>
<keyword evidence="5" id="KW-1185">Reference proteome</keyword>
<organism evidence="4 5">
    <name type="scientific">Lutibacter oricola</name>
    <dbReference type="NCBI Taxonomy" id="762486"/>
    <lineage>
        <taxon>Bacteria</taxon>
        <taxon>Pseudomonadati</taxon>
        <taxon>Bacteroidota</taxon>
        <taxon>Flavobacteriia</taxon>
        <taxon>Flavobacteriales</taxon>
        <taxon>Flavobacteriaceae</taxon>
        <taxon>Lutibacter</taxon>
    </lineage>
</organism>
<dbReference type="GO" id="GO:0009279">
    <property type="term" value="C:cell outer membrane"/>
    <property type="evidence" value="ECO:0007669"/>
    <property type="project" value="TreeGrafter"/>
</dbReference>
<dbReference type="InterPro" id="IPR005653">
    <property type="entry name" value="OstA-like_N"/>
</dbReference>
<dbReference type="STRING" id="762486.SAMN05444411_102402"/>
<feature type="region of interest" description="Disordered" evidence="2">
    <location>
        <begin position="518"/>
        <end position="538"/>
    </location>
</feature>
<dbReference type="PANTHER" id="PTHR30189:SF1">
    <property type="entry name" value="LPS-ASSEMBLY PROTEIN LPTD"/>
    <property type="match status" value="1"/>
</dbReference>
<name>A0A1H2X8Z8_9FLAO</name>
<reference evidence="4 5" key="1">
    <citation type="submission" date="2016-10" db="EMBL/GenBank/DDBJ databases">
        <authorList>
            <person name="de Groot N.N."/>
        </authorList>
    </citation>
    <scope>NUCLEOTIDE SEQUENCE [LARGE SCALE GENOMIC DNA]</scope>
    <source>
        <strain evidence="4 5">DSM 24956</strain>
    </source>
</reference>
<dbReference type="RefSeq" id="WP_090121438.1">
    <property type="nucleotide sequence ID" value="NZ_FNNJ01000002.1"/>
</dbReference>
<evidence type="ECO:0000256" key="2">
    <source>
        <dbReference type="SAM" id="MobiDB-lite"/>
    </source>
</evidence>
<accession>A0A1H2X8Z8</accession>
<dbReference type="InterPro" id="IPR050218">
    <property type="entry name" value="LptD"/>
</dbReference>
<dbReference type="EMBL" id="FNNJ01000002">
    <property type="protein sequence ID" value="SDW89228.1"/>
    <property type="molecule type" value="Genomic_DNA"/>
</dbReference>
<dbReference type="GO" id="GO:1990351">
    <property type="term" value="C:transporter complex"/>
    <property type="evidence" value="ECO:0007669"/>
    <property type="project" value="TreeGrafter"/>
</dbReference>
<feature type="compositionally biased region" description="Basic and acidic residues" evidence="2">
    <location>
        <begin position="518"/>
        <end position="532"/>
    </location>
</feature>
<evidence type="ECO:0000313" key="4">
    <source>
        <dbReference type="EMBL" id="SDW89228.1"/>
    </source>
</evidence>
<evidence type="ECO:0000313" key="5">
    <source>
        <dbReference type="Proteomes" id="UP000199595"/>
    </source>
</evidence>
<dbReference type="Pfam" id="PF13100">
    <property type="entry name" value="OstA_2"/>
    <property type="match status" value="1"/>
</dbReference>
<feature type="domain" description="Organic solvent tolerance-like N-terminal" evidence="3">
    <location>
        <begin position="23"/>
        <end position="171"/>
    </location>
</feature>
<keyword evidence="1" id="KW-0472">Membrane</keyword>
<dbReference type="OrthoDB" id="9805931at2"/>
<dbReference type="AlphaFoldDB" id="A0A1H2X8Z8"/>
<proteinExistence type="predicted"/>
<keyword evidence="1" id="KW-0998">Cell outer membrane</keyword>